<dbReference type="OrthoDB" id="10390044at2759"/>
<proteinExistence type="predicted"/>
<gene>
    <name evidence="2" type="ORF">OIDMADRAFT_21390</name>
</gene>
<reference evidence="2 3" key="1">
    <citation type="submission" date="2014-04" db="EMBL/GenBank/DDBJ databases">
        <authorList>
            <consortium name="DOE Joint Genome Institute"/>
            <person name="Kuo A."/>
            <person name="Martino E."/>
            <person name="Perotto S."/>
            <person name="Kohler A."/>
            <person name="Nagy L.G."/>
            <person name="Floudas D."/>
            <person name="Copeland A."/>
            <person name="Barry K.W."/>
            <person name="Cichocki N."/>
            <person name="Veneault-Fourrey C."/>
            <person name="LaButti K."/>
            <person name="Lindquist E.A."/>
            <person name="Lipzen A."/>
            <person name="Lundell T."/>
            <person name="Morin E."/>
            <person name="Murat C."/>
            <person name="Sun H."/>
            <person name="Tunlid A."/>
            <person name="Henrissat B."/>
            <person name="Grigoriev I.V."/>
            <person name="Hibbett D.S."/>
            <person name="Martin F."/>
            <person name="Nordberg H.P."/>
            <person name="Cantor M.N."/>
            <person name="Hua S.X."/>
        </authorList>
    </citation>
    <scope>NUCLEOTIDE SEQUENCE [LARGE SCALE GENOMIC DNA]</scope>
    <source>
        <strain evidence="2 3">Zn</strain>
    </source>
</reference>
<dbReference type="AlphaFoldDB" id="A0A0C3C5X7"/>
<name>A0A0C3C5X7_OIDMZ</name>
<feature type="transmembrane region" description="Helical" evidence="1">
    <location>
        <begin position="133"/>
        <end position="153"/>
    </location>
</feature>
<reference evidence="3" key="2">
    <citation type="submission" date="2015-01" db="EMBL/GenBank/DDBJ databases">
        <title>Evolutionary Origins and Diversification of the Mycorrhizal Mutualists.</title>
        <authorList>
            <consortium name="DOE Joint Genome Institute"/>
            <consortium name="Mycorrhizal Genomics Consortium"/>
            <person name="Kohler A."/>
            <person name="Kuo A."/>
            <person name="Nagy L.G."/>
            <person name="Floudas D."/>
            <person name="Copeland A."/>
            <person name="Barry K.W."/>
            <person name="Cichocki N."/>
            <person name="Veneault-Fourrey C."/>
            <person name="LaButti K."/>
            <person name="Lindquist E.A."/>
            <person name="Lipzen A."/>
            <person name="Lundell T."/>
            <person name="Morin E."/>
            <person name="Murat C."/>
            <person name="Riley R."/>
            <person name="Ohm R."/>
            <person name="Sun H."/>
            <person name="Tunlid A."/>
            <person name="Henrissat B."/>
            <person name="Grigoriev I.V."/>
            <person name="Hibbett D.S."/>
            <person name="Martin F."/>
        </authorList>
    </citation>
    <scope>NUCLEOTIDE SEQUENCE [LARGE SCALE GENOMIC DNA]</scope>
    <source>
        <strain evidence="3">Zn</strain>
    </source>
</reference>
<feature type="transmembrane region" description="Helical" evidence="1">
    <location>
        <begin position="12"/>
        <end position="37"/>
    </location>
</feature>
<evidence type="ECO:0000313" key="3">
    <source>
        <dbReference type="Proteomes" id="UP000054321"/>
    </source>
</evidence>
<sequence length="203" mass="22972">MALSPSFRRHVKLFILTTLVMSLFYLGLSLYVGLFTIPYLSPVALVIGNSLSPFTPLINPAIAYANLKQWLHPAGNAYLATRKRRQYVAGIIFRFFAGFMLIFAVSIKFSWFMKSLYGLEDEEGMCVGPCWKLWTELVLLVVVVFAVIMGWDLDGGLYDRFMDRQIEKQKQKDAEKAVEEILAAGGDQEKAVDMDKSAHMDKV</sequence>
<accession>A0A0C3C5X7</accession>
<dbReference type="Proteomes" id="UP000054321">
    <property type="component" value="Unassembled WGS sequence"/>
</dbReference>
<dbReference type="STRING" id="913774.A0A0C3C5X7"/>
<keyword evidence="3" id="KW-1185">Reference proteome</keyword>
<evidence type="ECO:0000313" key="2">
    <source>
        <dbReference type="EMBL" id="KIM94298.1"/>
    </source>
</evidence>
<keyword evidence="1" id="KW-0472">Membrane</keyword>
<dbReference type="InParanoid" id="A0A0C3C5X7"/>
<organism evidence="2 3">
    <name type="scientific">Oidiodendron maius (strain Zn)</name>
    <dbReference type="NCBI Taxonomy" id="913774"/>
    <lineage>
        <taxon>Eukaryota</taxon>
        <taxon>Fungi</taxon>
        <taxon>Dikarya</taxon>
        <taxon>Ascomycota</taxon>
        <taxon>Pezizomycotina</taxon>
        <taxon>Leotiomycetes</taxon>
        <taxon>Leotiomycetes incertae sedis</taxon>
        <taxon>Myxotrichaceae</taxon>
        <taxon>Oidiodendron</taxon>
    </lineage>
</organism>
<keyword evidence="1" id="KW-1133">Transmembrane helix</keyword>
<evidence type="ECO:0000256" key="1">
    <source>
        <dbReference type="SAM" id="Phobius"/>
    </source>
</evidence>
<feature type="transmembrane region" description="Helical" evidence="1">
    <location>
        <begin position="87"/>
        <end position="113"/>
    </location>
</feature>
<keyword evidence="1" id="KW-0812">Transmembrane</keyword>
<protein>
    <submittedName>
        <fullName evidence="2">Uncharacterized protein</fullName>
    </submittedName>
</protein>
<feature type="transmembrane region" description="Helical" evidence="1">
    <location>
        <begin position="43"/>
        <end position="67"/>
    </location>
</feature>
<dbReference type="EMBL" id="KN832890">
    <property type="protein sequence ID" value="KIM94298.1"/>
    <property type="molecule type" value="Genomic_DNA"/>
</dbReference>
<dbReference type="HOGENOM" id="CLU_1349301_0_0_1"/>